<gene>
    <name evidence="2" type="ORF">HNR36_000527</name>
</gene>
<comment type="caution">
    <text evidence="2">The sequence shown here is derived from an EMBL/GenBank/DDBJ whole genome shotgun (WGS) entry which is preliminary data.</text>
</comment>
<dbReference type="EMBL" id="JACHGZ010000003">
    <property type="protein sequence ID" value="MBB5148144.1"/>
    <property type="molecule type" value="Genomic_DNA"/>
</dbReference>
<keyword evidence="1" id="KW-0472">Membrane</keyword>
<evidence type="ECO:0000256" key="1">
    <source>
        <dbReference type="SAM" id="Phobius"/>
    </source>
</evidence>
<keyword evidence="1" id="KW-1133">Transmembrane helix</keyword>
<evidence type="ECO:0000313" key="2">
    <source>
        <dbReference type="EMBL" id="MBB5148144.1"/>
    </source>
</evidence>
<evidence type="ECO:0000313" key="3">
    <source>
        <dbReference type="Proteomes" id="UP000557217"/>
    </source>
</evidence>
<organism evidence="2 3">
    <name type="scientific">Ureibacillus thermosphaericus</name>
    <dbReference type="NCBI Taxonomy" id="51173"/>
    <lineage>
        <taxon>Bacteria</taxon>
        <taxon>Bacillati</taxon>
        <taxon>Bacillota</taxon>
        <taxon>Bacilli</taxon>
        <taxon>Bacillales</taxon>
        <taxon>Caryophanaceae</taxon>
        <taxon>Ureibacillus</taxon>
    </lineage>
</organism>
<proteinExistence type="predicted"/>
<dbReference type="Proteomes" id="UP000557217">
    <property type="component" value="Unassembled WGS sequence"/>
</dbReference>
<keyword evidence="3" id="KW-1185">Reference proteome</keyword>
<name>A0A840PSJ8_URETH</name>
<accession>A0A840PSJ8</accession>
<keyword evidence="1" id="KW-0812">Transmembrane</keyword>
<dbReference type="AlphaFoldDB" id="A0A840PSJ8"/>
<protein>
    <submittedName>
        <fullName evidence="2">Uncharacterized protein</fullName>
    </submittedName>
</protein>
<reference evidence="2 3" key="1">
    <citation type="submission" date="2020-08" db="EMBL/GenBank/DDBJ databases">
        <title>Genomic Encyclopedia of Type Strains, Phase IV (KMG-IV): sequencing the most valuable type-strain genomes for metagenomic binning, comparative biology and taxonomic classification.</title>
        <authorList>
            <person name="Goeker M."/>
        </authorList>
    </citation>
    <scope>NUCLEOTIDE SEQUENCE [LARGE SCALE GENOMIC DNA]</scope>
    <source>
        <strain evidence="2 3">DSM 10633</strain>
    </source>
</reference>
<feature type="transmembrane region" description="Helical" evidence="1">
    <location>
        <begin position="6"/>
        <end position="28"/>
    </location>
</feature>
<sequence>MILNMSGILILVGVMYFIIMIGAIGFFIHMKRKGRF</sequence>